<feature type="compositionally biased region" description="Polar residues" evidence="3">
    <location>
        <begin position="1"/>
        <end position="15"/>
    </location>
</feature>
<organism evidence="5 6">
    <name type="scientific">Tilletia horrida</name>
    <dbReference type="NCBI Taxonomy" id="155126"/>
    <lineage>
        <taxon>Eukaryota</taxon>
        <taxon>Fungi</taxon>
        <taxon>Dikarya</taxon>
        <taxon>Basidiomycota</taxon>
        <taxon>Ustilaginomycotina</taxon>
        <taxon>Exobasidiomycetes</taxon>
        <taxon>Tilletiales</taxon>
        <taxon>Tilletiaceae</taxon>
        <taxon>Tilletia</taxon>
    </lineage>
</organism>
<proteinExistence type="inferred from homology"/>
<dbReference type="SUPFAM" id="SSF52507">
    <property type="entry name" value="Homo-oligomeric flavin-containing Cys decarboxylases, HFCD"/>
    <property type="match status" value="1"/>
</dbReference>
<evidence type="ECO:0000256" key="3">
    <source>
        <dbReference type="SAM" id="MobiDB-lite"/>
    </source>
</evidence>
<protein>
    <recommendedName>
        <fullName evidence="4">Flavoprotein domain-containing protein</fullName>
    </recommendedName>
</protein>
<dbReference type="PANTHER" id="PTHR14359">
    <property type="entry name" value="HOMO-OLIGOMERIC FLAVIN CONTAINING CYS DECARBOXYLASE FAMILY"/>
    <property type="match status" value="1"/>
</dbReference>
<dbReference type="GO" id="GO:0071513">
    <property type="term" value="C:phosphopantothenoylcysteine decarboxylase complex"/>
    <property type="evidence" value="ECO:0007669"/>
    <property type="project" value="TreeGrafter"/>
</dbReference>
<dbReference type="EMBL" id="JAPDMZ010000037">
    <property type="protein sequence ID" value="KAK0554499.1"/>
    <property type="molecule type" value="Genomic_DNA"/>
</dbReference>
<keyword evidence="6" id="KW-1185">Reference proteome</keyword>
<evidence type="ECO:0000313" key="6">
    <source>
        <dbReference type="Proteomes" id="UP001176517"/>
    </source>
</evidence>
<dbReference type="Gene3D" id="3.40.50.1950">
    <property type="entry name" value="Flavin prenyltransferase-like"/>
    <property type="match status" value="1"/>
</dbReference>
<dbReference type="AlphaFoldDB" id="A0AAN6GXP1"/>
<dbReference type="GO" id="GO:0015937">
    <property type="term" value="P:coenzyme A biosynthetic process"/>
    <property type="evidence" value="ECO:0007669"/>
    <property type="project" value="UniProtKB-KW"/>
</dbReference>
<comment type="similarity">
    <text evidence="2">Belongs to the HFCD (homooligomeric flavin containing Cys decarboxylase) superfamily.</text>
</comment>
<dbReference type="InterPro" id="IPR036551">
    <property type="entry name" value="Flavin_trans-like"/>
</dbReference>
<name>A0AAN6GXP1_9BASI</name>
<keyword evidence="1" id="KW-0173">Coenzyme A biosynthesis</keyword>
<dbReference type="InterPro" id="IPR003382">
    <property type="entry name" value="Flavoprotein"/>
</dbReference>
<feature type="region of interest" description="Disordered" evidence="3">
    <location>
        <begin position="1"/>
        <end position="43"/>
    </location>
</feature>
<reference evidence="5" key="1">
    <citation type="journal article" date="2023" name="PhytoFront">
        <title>Draft Genome Resources of Seven Strains of Tilletia horrida, Causal Agent of Kernel Smut of Rice.</title>
        <authorList>
            <person name="Khanal S."/>
            <person name="Antony Babu S."/>
            <person name="Zhou X.G."/>
        </authorList>
    </citation>
    <scope>NUCLEOTIDE SEQUENCE</scope>
    <source>
        <strain evidence="5">TX6</strain>
    </source>
</reference>
<feature type="domain" description="Flavoprotein" evidence="4">
    <location>
        <begin position="42"/>
        <end position="173"/>
    </location>
</feature>
<gene>
    <name evidence="5" type="ORF">OC846_002071</name>
</gene>
<dbReference type="GO" id="GO:0010181">
    <property type="term" value="F:FMN binding"/>
    <property type="evidence" value="ECO:0007669"/>
    <property type="project" value="TreeGrafter"/>
</dbReference>
<evidence type="ECO:0000313" key="5">
    <source>
        <dbReference type="EMBL" id="KAK0554499.1"/>
    </source>
</evidence>
<dbReference type="Proteomes" id="UP001176517">
    <property type="component" value="Unassembled WGS sequence"/>
</dbReference>
<dbReference type="PANTHER" id="PTHR14359:SF6">
    <property type="entry name" value="PHOSPHOPANTOTHENOYLCYSTEINE DECARBOXYLASE"/>
    <property type="match status" value="1"/>
</dbReference>
<dbReference type="GO" id="GO:0004633">
    <property type="term" value="F:phosphopantothenoylcysteine decarboxylase activity"/>
    <property type="evidence" value="ECO:0007669"/>
    <property type="project" value="TreeGrafter"/>
</dbReference>
<evidence type="ECO:0000259" key="4">
    <source>
        <dbReference type="Pfam" id="PF02441"/>
    </source>
</evidence>
<evidence type="ECO:0000256" key="1">
    <source>
        <dbReference type="ARBA" id="ARBA00022993"/>
    </source>
</evidence>
<evidence type="ECO:0000256" key="2">
    <source>
        <dbReference type="ARBA" id="ARBA00038350"/>
    </source>
</evidence>
<comment type="caution">
    <text evidence="5">The sequence shown here is derived from an EMBL/GenBank/DDBJ whole genome shotgun (WGS) entry which is preliminary data.</text>
</comment>
<accession>A0AAN6GXP1</accession>
<dbReference type="Pfam" id="PF02441">
    <property type="entry name" value="Flavoprotein"/>
    <property type="match status" value="1"/>
</dbReference>
<sequence>MQQTYAQDSSSSGSRNYGVKELAEENKAARSTAFSDAQGPPSQGAFKMWSDEDEWSQWKRVGDPVLHIELRRWADIVLLAPCDANTLAKLANGICDNLLTSFFRALSPSTPTLIFPAMNTLMYEHPLTSRHLEVLTSLLGYEVHGPIPKRLACGDLGQGAMFEWSDIVSIVVERFGLVPRAEQ</sequence>